<reference evidence="1" key="1">
    <citation type="submission" date="2010-05" db="EMBL/GenBank/DDBJ databases">
        <title>The draft genome of Desulfonatronospira thiodismutans ASO3-1.</title>
        <authorList>
            <consortium name="US DOE Joint Genome Institute (JGI-PGF)"/>
            <person name="Lucas S."/>
            <person name="Copeland A."/>
            <person name="Lapidus A."/>
            <person name="Cheng J.-F."/>
            <person name="Bruce D."/>
            <person name="Goodwin L."/>
            <person name="Pitluck S."/>
            <person name="Chertkov O."/>
            <person name="Brettin T."/>
            <person name="Detter J.C."/>
            <person name="Han C."/>
            <person name="Land M.L."/>
            <person name="Hauser L."/>
            <person name="Kyrpides N."/>
            <person name="Mikhailova N."/>
            <person name="Muyzer G."/>
            <person name="Woyke T."/>
        </authorList>
    </citation>
    <scope>NUCLEOTIDE SEQUENCE [LARGE SCALE GENOMIC DNA]</scope>
    <source>
        <strain evidence="1">ASO3-1</strain>
    </source>
</reference>
<dbReference type="AlphaFoldDB" id="D6SRG1"/>
<evidence type="ECO:0008006" key="3">
    <source>
        <dbReference type="Google" id="ProtNLM"/>
    </source>
</evidence>
<evidence type="ECO:0000313" key="1">
    <source>
        <dbReference type="EMBL" id="EFI33277.1"/>
    </source>
</evidence>
<keyword evidence="2" id="KW-1185">Reference proteome</keyword>
<dbReference type="Gene3D" id="3.40.50.150">
    <property type="entry name" value="Vaccinia Virus protein VP39"/>
    <property type="match status" value="1"/>
</dbReference>
<dbReference type="OrthoDB" id="5471832at2"/>
<dbReference type="eggNOG" id="COG2890">
    <property type="taxonomic scope" value="Bacteria"/>
</dbReference>
<dbReference type="InterPro" id="IPR029063">
    <property type="entry name" value="SAM-dependent_MTases_sf"/>
</dbReference>
<gene>
    <name evidence="1" type="ORF">Dthio_PD0603</name>
</gene>
<proteinExistence type="predicted"/>
<protein>
    <recommendedName>
        <fullName evidence="3">Methyltransferase type 11</fullName>
    </recommendedName>
</protein>
<dbReference type="Proteomes" id="UP000005496">
    <property type="component" value="Unassembled WGS sequence"/>
</dbReference>
<dbReference type="EMBL" id="ACJN02000003">
    <property type="protein sequence ID" value="EFI33277.1"/>
    <property type="molecule type" value="Genomic_DNA"/>
</dbReference>
<comment type="caution">
    <text evidence="1">The sequence shown here is derived from an EMBL/GenBank/DDBJ whole genome shotgun (WGS) entry which is preliminary data.</text>
</comment>
<evidence type="ECO:0000313" key="2">
    <source>
        <dbReference type="Proteomes" id="UP000005496"/>
    </source>
</evidence>
<accession>D6SRG1</accession>
<dbReference type="SUPFAM" id="SSF53335">
    <property type="entry name" value="S-adenosyl-L-methionine-dependent methyltransferases"/>
    <property type="match status" value="1"/>
</dbReference>
<name>D6SRG1_9BACT</name>
<sequence length="220" mass="24304">MNNQPISTEAAYAFGTAKLSFDKIFLNFIKRLETIGSAWPFFARAYYRLFYKKMLQSEIKASGIKPGMQVMHVGCGPLPMTAMGLAGFGARVTAVDQDAGTLGWAGRALEKSGTKDRVSLVAGCGTNLDFTGFDAVWLSLHVRPMGPVLNRVMEHVSPGSRIVFRDPRDYLCSYYPGADNFSDKCGCKSLRVKQMLGKKSVVLIKEMPAEKNTQELEKRT</sequence>
<dbReference type="RefSeq" id="WP_008870635.1">
    <property type="nucleotide sequence ID" value="NZ_ACJN02000003.1"/>
</dbReference>
<organism evidence="1 2">
    <name type="scientific">Desulfonatronospira thiodismutans ASO3-1</name>
    <dbReference type="NCBI Taxonomy" id="555779"/>
    <lineage>
        <taxon>Bacteria</taxon>
        <taxon>Pseudomonadati</taxon>
        <taxon>Thermodesulfobacteriota</taxon>
        <taxon>Desulfovibrionia</taxon>
        <taxon>Desulfovibrionales</taxon>
        <taxon>Desulfonatronovibrionaceae</taxon>
        <taxon>Desulfonatronospira</taxon>
    </lineage>
</organism>